<evidence type="ECO:0000313" key="2">
    <source>
        <dbReference type="EMBL" id="AXF56003.1"/>
    </source>
</evidence>
<dbReference type="InterPro" id="IPR013766">
    <property type="entry name" value="Thioredoxin_domain"/>
</dbReference>
<dbReference type="OrthoDB" id="7629852at2"/>
<organism evidence="2 3">
    <name type="scientific">Salicibibacter kimchii</name>
    <dbReference type="NCBI Taxonomy" id="2099786"/>
    <lineage>
        <taxon>Bacteria</taxon>
        <taxon>Bacillati</taxon>
        <taxon>Bacillota</taxon>
        <taxon>Bacilli</taxon>
        <taxon>Bacillales</taxon>
        <taxon>Bacillaceae</taxon>
        <taxon>Salicibibacter</taxon>
    </lineage>
</organism>
<dbReference type="PANTHER" id="PTHR10438">
    <property type="entry name" value="THIOREDOXIN"/>
    <property type="match status" value="1"/>
</dbReference>
<dbReference type="PROSITE" id="PS51352">
    <property type="entry name" value="THIOREDOXIN_2"/>
    <property type="match status" value="1"/>
</dbReference>
<dbReference type="Proteomes" id="UP000252100">
    <property type="component" value="Chromosome"/>
</dbReference>
<sequence>MENVETKAAFQEAILGERVVVLFSADWCPDCRVIEPILPTIEADYPEVDFIHADRDQLSEVCQEYDIFGIPSFVGFKNGKEIDRFADKNRKSEEEITAFLDRYLSRW</sequence>
<keyword evidence="3" id="KW-1185">Reference proteome</keyword>
<dbReference type="AlphaFoldDB" id="A0A345BYH2"/>
<reference evidence="2 3" key="1">
    <citation type="journal article" date="2018" name="J. Microbiol.">
        <title>Salicibibacter kimchii gen. nov., sp. nov., a moderately halophilic and alkalitolerant bacterium in the family Bacillaceae, isolated from kimchi.</title>
        <authorList>
            <person name="Jang J.Y."/>
            <person name="Oh Y.J."/>
            <person name="Lim S.K."/>
            <person name="Park H.K."/>
            <person name="Lee C."/>
            <person name="Kim J.Y."/>
            <person name="Lee M.A."/>
            <person name="Choi H.J."/>
        </authorList>
    </citation>
    <scope>NUCLEOTIDE SEQUENCE [LARGE SCALE GENOMIC DNA]</scope>
    <source>
        <strain evidence="2 3">NKC1-1</strain>
    </source>
</reference>
<evidence type="ECO:0000313" key="3">
    <source>
        <dbReference type="Proteomes" id="UP000252100"/>
    </source>
</evidence>
<name>A0A345BYH2_9BACI</name>
<dbReference type="Gene3D" id="3.40.30.10">
    <property type="entry name" value="Glutaredoxin"/>
    <property type="match status" value="1"/>
</dbReference>
<dbReference type="PANTHER" id="PTHR10438:SF468">
    <property type="entry name" value="THIOREDOXIN-1-RELATED"/>
    <property type="match status" value="1"/>
</dbReference>
<evidence type="ECO:0000259" key="1">
    <source>
        <dbReference type="PROSITE" id="PS51352"/>
    </source>
</evidence>
<dbReference type="EMBL" id="CP031092">
    <property type="protein sequence ID" value="AXF56003.1"/>
    <property type="molecule type" value="Genomic_DNA"/>
</dbReference>
<dbReference type="InterPro" id="IPR036249">
    <property type="entry name" value="Thioredoxin-like_sf"/>
</dbReference>
<dbReference type="InterPro" id="IPR050620">
    <property type="entry name" value="Thioredoxin_H-type-like"/>
</dbReference>
<dbReference type="CDD" id="cd02947">
    <property type="entry name" value="TRX_family"/>
    <property type="match status" value="1"/>
</dbReference>
<dbReference type="KEGG" id="rue:DT065_08165"/>
<protein>
    <submittedName>
        <fullName evidence="2">Thioredoxin</fullName>
    </submittedName>
</protein>
<dbReference type="SUPFAM" id="SSF52833">
    <property type="entry name" value="Thioredoxin-like"/>
    <property type="match status" value="1"/>
</dbReference>
<accession>A0A345BYH2</accession>
<proteinExistence type="predicted"/>
<dbReference type="Pfam" id="PF00085">
    <property type="entry name" value="Thioredoxin"/>
    <property type="match status" value="1"/>
</dbReference>
<feature type="domain" description="Thioredoxin" evidence="1">
    <location>
        <begin position="1"/>
        <end position="105"/>
    </location>
</feature>
<dbReference type="RefSeq" id="WP_114372393.1">
    <property type="nucleotide sequence ID" value="NZ_CP031092.1"/>
</dbReference>
<gene>
    <name evidence="2" type="ORF">DT065_08165</name>
</gene>